<dbReference type="Gene3D" id="3.20.20.70">
    <property type="entry name" value="Aldolase class I"/>
    <property type="match status" value="1"/>
</dbReference>
<dbReference type="InterPro" id="IPR037396">
    <property type="entry name" value="FMN_HAD"/>
</dbReference>
<dbReference type="PANTHER" id="PTHR10578:SF148">
    <property type="entry name" value="L-LACTATE DEHYDROGENASE (CYTOCHROME)"/>
    <property type="match status" value="1"/>
</dbReference>
<dbReference type="AlphaFoldDB" id="A0A507E0W7"/>
<comment type="caution">
    <text evidence="4">The sequence shown here is derived from an EMBL/GenBank/DDBJ whole genome shotgun (WGS) entry which is preliminary data.</text>
</comment>
<dbReference type="Proteomes" id="UP000318582">
    <property type="component" value="Unassembled WGS sequence"/>
</dbReference>
<name>A0A507E0W7_9FUNG</name>
<dbReference type="EMBL" id="QEAQ01000066">
    <property type="protein sequence ID" value="TPX56710.1"/>
    <property type="molecule type" value="Genomic_DNA"/>
</dbReference>
<proteinExistence type="predicted"/>
<dbReference type="PANTHER" id="PTHR10578">
    <property type="entry name" value="S -2-HYDROXY-ACID OXIDASE-RELATED"/>
    <property type="match status" value="1"/>
</dbReference>
<evidence type="ECO:0000259" key="3">
    <source>
        <dbReference type="PROSITE" id="PS51349"/>
    </source>
</evidence>
<dbReference type="GO" id="GO:0016491">
    <property type="term" value="F:oxidoreductase activity"/>
    <property type="evidence" value="ECO:0007669"/>
    <property type="project" value="UniProtKB-KW"/>
</dbReference>
<dbReference type="Pfam" id="PF01070">
    <property type="entry name" value="FMN_dh"/>
    <property type="match status" value="1"/>
</dbReference>
<feature type="domain" description="FMN hydroxy acid dehydrogenase" evidence="3">
    <location>
        <begin position="1"/>
        <end position="207"/>
    </location>
</feature>
<dbReference type="STRING" id="109895.A0A507E0W7"/>
<evidence type="ECO:0000256" key="2">
    <source>
        <dbReference type="ARBA" id="ARBA00023002"/>
    </source>
</evidence>
<evidence type="ECO:0000256" key="1">
    <source>
        <dbReference type="ARBA" id="ARBA00001917"/>
    </source>
</evidence>
<dbReference type="SUPFAM" id="SSF51395">
    <property type="entry name" value="FMN-linked oxidoreductases"/>
    <property type="match status" value="1"/>
</dbReference>
<evidence type="ECO:0000313" key="4">
    <source>
        <dbReference type="EMBL" id="TPX56710.1"/>
    </source>
</evidence>
<reference evidence="4 5" key="1">
    <citation type="journal article" date="2019" name="Sci. Rep.">
        <title>Comparative genomics of chytrid fungi reveal insights into the obligate biotrophic and pathogenic lifestyle of Synchytrium endobioticum.</title>
        <authorList>
            <person name="van de Vossenberg B.T.L.H."/>
            <person name="Warris S."/>
            <person name="Nguyen H.D.T."/>
            <person name="van Gent-Pelzer M.P.E."/>
            <person name="Joly D.L."/>
            <person name="van de Geest H.C."/>
            <person name="Bonants P.J.M."/>
            <person name="Smith D.S."/>
            <person name="Levesque C.A."/>
            <person name="van der Lee T.A.J."/>
        </authorList>
    </citation>
    <scope>NUCLEOTIDE SEQUENCE [LARGE SCALE GENOMIC DNA]</scope>
    <source>
        <strain evidence="4 5">CBS 809.83</strain>
    </source>
</reference>
<gene>
    <name evidence="4" type="ORF">PhCBS80983_g04312</name>
</gene>
<dbReference type="InterPro" id="IPR000262">
    <property type="entry name" value="FMN-dep_DH"/>
</dbReference>
<keyword evidence="2" id="KW-0560">Oxidoreductase</keyword>
<dbReference type="PROSITE" id="PS51349">
    <property type="entry name" value="FMN_HYDROXY_ACID_DH_2"/>
    <property type="match status" value="1"/>
</dbReference>
<comment type="cofactor">
    <cofactor evidence="1">
        <name>FMN</name>
        <dbReference type="ChEBI" id="CHEBI:58210"/>
    </cofactor>
</comment>
<sequence length="207" mass="23034">MKPAAWNYYSSGSDDEISLRENSNAYARVWLIPRVLVDVSRIDFSTTILGHPSSAPFYMTATALGRLGHPDGELALTRAAGNHGVIHMLPSLSSCSLDEMTGARCEGQTQFLQLYVNRDRETTRRMIKQAEEKGCKALFITADAPPVAKRVRSKHRRSSGSVKITGRPPLERQCKDYRKAAARAAVQRLQEGHTLCQSTRSQCWGQK</sequence>
<dbReference type="InterPro" id="IPR013785">
    <property type="entry name" value="Aldolase_TIM"/>
</dbReference>
<evidence type="ECO:0000313" key="5">
    <source>
        <dbReference type="Proteomes" id="UP000318582"/>
    </source>
</evidence>
<protein>
    <recommendedName>
        <fullName evidence="3">FMN hydroxy acid dehydrogenase domain-containing protein</fullName>
    </recommendedName>
</protein>
<accession>A0A507E0W7</accession>
<organism evidence="4 5">
    <name type="scientific">Powellomyces hirtus</name>
    <dbReference type="NCBI Taxonomy" id="109895"/>
    <lineage>
        <taxon>Eukaryota</taxon>
        <taxon>Fungi</taxon>
        <taxon>Fungi incertae sedis</taxon>
        <taxon>Chytridiomycota</taxon>
        <taxon>Chytridiomycota incertae sedis</taxon>
        <taxon>Chytridiomycetes</taxon>
        <taxon>Spizellomycetales</taxon>
        <taxon>Powellomycetaceae</taxon>
        <taxon>Powellomyces</taxon>
    </lineage>
</organism>
<keyword evidence="5" id="KW-1185">Reference proteome</keyword>